<accession>A0A4Q5IWY9</accession>
<sequence length="83" mass="8356">MLADVAPLVVLTALVVAAGTADRTGRAGAVALALLSVAWLLVNGPVEGLVLLRFTPDHGLTGADLAGLAGLALAAWRWRSTGL</sequence>
<evidence type="ECO:0000313" key="1">
    <source>
        <dbReference type="EMBL" id="RYU10602.1"/>
    </source>
</evidence>
<dbReference type="RefSeq" id="WP_129988194.1">
    <property type="nucleotide sequence ID" value="NZ_SDPU01000028.1"/>
</dbReference>
<reference evidence="1 2" key="1">
    <citation type="submission" date="2019-01" db="EMBL/GenBank/DDBJ databases">
        <title>Nocardioides guangzhouensis sp. nov., an actinobacterium isolated from soil.</title>
        <authorList>
            <person name="Fu Y."/>
            <person name="Cai Y."/>
            <person name="Lin Z."/>
            <person name="Chen P."/>
        </authorList>
    </citation>
    <scope>NUCLEOTIDE SEQUENCE [LARGE SCALE GENOMIC DNA]</scope>
    <source>
        <strain evidence="1 2">NBRC 105384</strain>
    </source>
</reference>
<dbReference type="Proteomes" id="UP000291189">
    <property type="component" value="Unassembled WGS sequence"/>
</dbReference>
<proteinExistence type="predicted"/>
<keyword evidence="2" id="KW-1185">Reference proteome</keyword>
<comment type="caution">
    <text evidence="1">The sequence shown here is derived from an EMBL/GenBank/DDBJ whole genome shotgun (WGS) entry which is preliminary data.</text>
</comment>
<gene>
    <name evidence="1" type="ORF">ETU37_15160</name>
</gene>
<dbReference type="EMBL" id="SDPU01000028">
    <property type="protein sequence ID" value="RYU10602.1"/>
    <property type="molecule type" value="Genomic_DNA"/>
</dbReference>
<protein>
    <submittedName>
        <fullName evidence="1">Uncharacterized protein</fullName>
    </submittedName>
</protein>
<name>A0A4Q5IWY9_9ACTN</name>
<organism evidence="1 2">
    <name type="scientific">Nocardioides iriomotensis</name>
    <dbReference type="NCBI Taxonomy" id="715784"/>
    <lineage>
        <taxon>Bacteria</taxon>
        <taxon>Bacillati</taxon>
        <taxon>Actinomycetota</taxon>
        <taxon>Actinomycetes</taxon>
        <taxon>Propionibacteriales</taxon>
        <taxon>Nocardioidaceae</taxon>
        <taxon>Nocardioides</taxon>
    </lineage>
</organism>
<dbReference type="AlphaFoldDB" id="A0A4Q5IWY9"/>
<evidence type="ECO:0000313" key="2">
    <source>
        <dbReference type="Proteomes" id="UP000291189"/>
    </source>
</evidence>